<keyword evidence="8 10" id="KW-0472">Membrane</keyword>
<evidence type="ECO:0000256" key="10">
    <source>
        <dbReference type="SAM" id="Phobius"/>
    </source>
</evidence>
<proteinExistence type="inferred from homology"/>
<dbReference type="GO" id="GO:0015199">
    <property type="term" value="F:amino-acid betaine transmembrane transporter activity"/>
    <property type="evidence" value="ECO:0007669"/>
    <property type="project" value="TreeGrafter"/>
</dbReference>
<evidence type="ECO:0000256" key="4">
    <source>
        <dbReference type="ARBA" id="ARBA00022475"/>
    </source>
</evidence>
<keyword evidence="7 10" id="KW-1133">Transmembrane helix</keyword>
<dbReference type="Pfam" id="PF00893">
    <property type="entry name" value="Multi_Drug_Res"/>
    <property type="match status" value="1"/>
</dbReference>
<evidence type="ECO:0000256" key="2">
    <source>
        <dbReference type="ARBA" id="ARBA00011359"/>
    </source>
</evidence>
<gene>
    <name evidence="11" type="ORF">CARM_1099</name>
</gene>
<dbReference type="RefSeq" id="WP_139427140.1">
    <property type="nucleotide sequence ID" value="NZ_CBCSFY010000021.1"/>
</dbReference>
<keyword evidence="4" id="KW-1003">Cell membrane</keyword>
<evidence type="ECO:0000256" key="9">
    <source>
        <dbReference type="RuleBase" id="RU003942"/>
    </source>
</evidence>
<evidence type="ECO:0000256" key="7">
    <source>
        <dbReference type="ARBA" id="ARBA00022989"/>
    </source>
</evidence>
<dbReference type="GO" id="GO:0015220">
    <property type="term" value="F:choline transmembrane transporter activity"/>
    <property type="evidence" value="ECO:0007669"/>
    <property type="project" value="TreeGrafter"/>
</dbReference>
<dbReference type="GeneID" id="56586845"/>
<feature type="transmembrane region" description="Helical" evidence="10">
    <location>
        <begin position="34"/>
        <end position="55"/>
    </location>
</feature>
<evidence type="ECO:0000256" key="8">
    <source>
        <dbReference type="ARBA" id="ARBA00023136"/>
    </source>
</evidence>
<name>A0A7L5I767_9BACT</name>
<dbReference type="PANTHER" id="PTHR30561">
    <property type="entry name" value="SMR FAMILY PROTON-DEPENDENT DRUG EFFLUX TRANSPORTER SUGE"/>
    <property type="match status" value="1"/>
</dbReference>
<dbReference type="SUPFAM" id="SSF103481">
    <property type="entry name" value="Multidrug resistance efflux transporter EmrE"/>
    <property type="match status" value="1"/>
</dbReference>
<dbReference type="GO" id="GO:1903711">
    <property type="term" value="P:spermidine transmembrane transport"/>
    <property type="evidence" value="ECO:0007669"/>
    <property type="project" value="TreeGrafter"/>
</dbReference>
<dbReference type="GO" id="GO:0015297">
    <property type="term" value="F:antiporter activity"/>
    <property type="evidence" value="ECO:0007669"/>
    <property type="project" value="TreeGrafter"/>
</dbReference>
<evidence type="ECO:0000256" key="3">
    <source>
        <dbReference type="ARBA" id="ARBA00021114"/>
    </source>
</evidence>
<dbReference type="Proteomes" id="UP000509246">
    <property type="component" value="Chromosome"/>
</dbReference>
<evidence type="ECO:0000256" key="5">
    <source>
        <dbReference type="ARBA" id="ARBA00022519"/>
    </source>
</evidence>
<dbReference type="EMBL" id="CP053825">
    <property type="protein sequence ID" value="QKF80000.1"/>
    <property type="molecule type" value="Genomic_DNA"/>
</dbReference>
<dbReference type="GO" id="GO:0031460">
    <property type="term" value="P:glycine betaine transport"/>
    <property type="evidence" value="ECO:0007669"/>
    <property type="project" value="TreeGrafter"/>
</dbReference>
<dbReference type="InterPro" id="IPR037185">
    <property type="entry name" value="EmrE-like"/>
</dbReference>
<evidence type="ECO:0000256" key="6">
    <source>
        <dbReference type="ARBA" id="ARBA00022692"/>
    </source>
</evidence>
<sequence length="104" mass="11540">MKLYLLVIVISAVLDIIANLLLKKSEGFKYKFWGISAIFCAILAFFLLSFSLEYIPLSIAYSTWGAIGIIGTCFGGWVLYKERLNKTGIVGIFIVILAVILLNT</sequence>
<organism evidence="11 12">
    <name type="scientific">Campylobacter armoricus</name>
    <dbReference type="NCBI Taxonomy" id="2505970"/>
    <lineage>
        <taxon>Bacteria</taxon>
        <taxon>Pseudomonadati</taxon>
        <taxon>Campylobacterota</taxon>
        <taxon>Epsilonproteobacteria</taxon>
        <taxon>Campylobacterales</taxon>
        <taxon>Campylobacteraceae</taxon>
        <taxon>Campylobacter</taxon>
    </lineage>
</organism>
<comment type="subcellular location">
    <subcellularLocation>
        <location evidence="1">Cell inner membrane</location>
        <topology evidence="1">Multi-pass membrane protein</topology>
    </subcellularLocation>
    <subcellularLocation>
        <location evidence="9">Cell membrane</location>
        <topology evidence="9">Multi-pass membrane protein</topology>
    </subcellularLocation>
</comment>
<keyword evidence="6 9" id="KW-0812">Transmembrane</keyword>
<feature type="transmembrane region" description="Helical" evidence="10">
    <location>
        <begin position="87"/>
        <end position="103"/>
    </location>
</feature>
<feature type="transmembrane region" description="Helical" evidence="10">
    <location>
        <begin position="6"/>
        <end position="22"/>
    </location>
</feature>
<evidence type="ECO:0000256" key="1">
    <source>
        <dbReference type="ARBA" id="ARBA00004429"/>
    </source>
</evidence>
<comment type="similarity">
    <text evidence="9">Belongs to the drug/metabolite transporter (DMT) superfamily. Small multidrug resistance (SMR) (TC 2.A.7.1) family.</text>
</comment>
<accession>A0A7L5I767</accession>
<evidence type="ECO:0000313" key="11">
    <source>
        <dbReference type="EMBL" id="QKF80000.1"/>
    </source>
</evidence>
<dbReference type="AlphaFoldDB" id="A0A7L5I767"/>
<dbReference type="KEGG" id="carm:CARM_1099"/>
<dbReference type="Gene3D" id="1.10.3730.20">
    <property type="match status" value="1"/>
</dbReference>
<protein>
    <recommendedName>
        <fullName evidence="3">Spermidine export protein MdtI</fullName>
    </recommendedName>
</protein>
<comment type="subunit">
    <text evidence="2">Forms a complex with MdtJ.</text>
</comment>
<evidence type="ECO:0000313" key="12">
    <source>
        <dbReference type="Proteomes" id="UP000509246"/>
    </source>
</evidence>
<dbReference type="InterPro" id="IPR045324">
    <property type="entry name" value="Small_multidrug_res"/>
</dbReference>
<feature type="transmembrane region" description="Helical" evidence="10">
    <location>
        <begin position="61"/>
        <end position="80"/>
    </location>
</feature>
<dbReference type="PANTHER" id="PTHR30561:SF6">
    <property type="entry name" value="SPERMIDINE EXPORT PROTEIN MDTI"/>
    <property type="match status" value="1"/>
</dbReference>
<keyword evidence="12" id="KW-1185">Reference proteome</keyword>
<dbReference type="GO" id="GO:0005886">
    <property type="term" value="C:plasma membrane"/>
    <property type="evidence" value="ECO:0007669"/>
    <property type="project" value="UniProtKB-SubCell"/>
</dbReference>
<keyword evidence="5" id="KW-0997">Cell inner membrane</keyword>
<dbReference type="InterPro" id="IPR000390">
    <property type="entry name" value="Small_drug/metabolite_transptr"/>
</dbReference>
<reference evidence="11 12" key="1">
    <citation type="submission" date="2020-05" db="EMBL/GenBank/DDBJ databases">
        <title>Complete genome sequencing of Campylobacter and Arcobacter type strains.</title>
        <authorList>
            <person name="Miller W.G."/>
            <person name="Yee E."/>
        </authorList>
    </citation>
    <scope>NUCLEOTIDE SEQUENCE [LARGE SCALE GENOMIC DNA]</scope>
    <source>
        <strain evidence="11 12">CCUG 73571</strain>
    </source>
</reference>